<keyword evidence="3" id="KW-1185">Reference proteome</keyword>
<gene>
    <name evidence="2" type="ORF">SAMN02745190_02231</name>
</gene>
<evidence type="ECO:0000313" key="3">
    <source>
        <dbReference type="Proteomes" id="UP000184404"/>
    </source>
</evidence>
<feature type="region of interest" description="Disordered" evidence="1">
    <location>
        <begin position="190"/>
        <end position="250"/>
    </location>
</feature>
<sequence length="250" mass="28444">MVKKIILSMLVAFFLTGVCSVTYAGNFRTLAMSGWLKLGPDQAWEKSYDTENGKFKIRFRKLMLGSDAKRYHLIIWWNGKRIADGYSPEGSQYAFKIFEDGDTKRIFVMLETLGRAVVMGYEPNNQKLEKYIDSLDYYSGNLPYPIMDVDSEGDLRLSFSSTMNGLGPIRYKFVWNKDVNWFGYSNASPQVQRNSSYDESSDTSYDEDYEYEDYSSSGEATVETEMESAPTSTGSSSGELFYETQEVVGS</sequence>
<name>A0A1M5A7U3_9FIRM</name>
<accession>A0A1M5A7U3</accession>
<organism evidence="2 3">
    <name type="scientific">Schwartzia succinivorans DSM 10502</name>
    <dbReference type="NCBI Taxonomy" id="1123243"/>
    <lineage>
        <taxon>Bacteria</taxon>
        <taxon>Bacillati</taxon>
        <taxon>Bacillota</taxon>
        <taxon>Negativicutes</taxon>
        <taxon>Selenomonadales</taxon>
        <taxon>Selenomonadaceae</taxon>
        <taxon>Schwartzia</taxon>
    </lineage>
</organism>
<dbReference type="AlphaFoldDB" id="A0A1M5A7U3"/>
<dbReference type="Proteomes" id="UP000184404">
    <property type="component" value="Unassembled WGS sequence"/>
</dbReference>
<feature type="compositionally biased region" description="Polar residues" evidence="1">
    <location>
        <begin position="229"/>
        <end position="238"/>
    </location>
</feature>
<proteinExistence type="predicted"/>
<dbReference type="RefSeq" id="WP_072936333.1">
    <property type="nucleotide sequence ID" value="NZ_FQUG01000010.1"/>
</dbReference>
<feature type="compositionally biased region" description="Acidic residues" evidence="1">
    <location>
        <begin position="199"/>
        <end position="213"/>
    </location>
</feature>
<dbReference type="STRING" id="1123243.SAMN02745190_02231"/>
<reference evidence="2 3" key="1">
    <citation type="submission" date="2016-11" db="EMBL/GenBank/DDBJ databases">
        <authorList>
            <person name="Jaros S."/>
            <person name="Januszkiewicz K."/>
            <person name="Wedrychowicz H."/>
        </authorList>
    </citation>
    <scope>NUCLEOTIDE SEQUENCE [LARGE SCALE GENOMIC DNA]</scope>
    <source>
        <strain evidence="2 3">DSM 10502</strain>
    </source>
</reference>
<dbReference type="EMBL" id="FQUG01000010">
    <property type="protein sequence ID" value="SHF25932.1"/>
    <property type="molecule type" value="Genomic_DNA"/>
</dbReference>
<evidence type="ECO:0000256" key="1">
    <source>
        <dbReference type="SAM" id="MobiDB-lite"/>
    </source>
</evidence>
<protein>
    <submittedName>
        <fullName evidence="2">Uncharacterized protein</fullName>
    </submittedName>
</protein>
<dbReference type="OrthoDB" id="1669700at2"/>
<evidence type="ECO:0000313" key="2">
    <source>
        <dbReference type="EMBL" id="SHF25932.1"/>
    </source>
</evidence>